<protein>
    <submittedName>
        <fullName evidence="3">Serine-threonine protein kinase 19</fullName>
    </submittedName>
</protein>
<dbReference type="Proteomes" id="UP000799767">
    <property type="component" value="Unassembled WGS sequence"/>
</dbReference>
<evidence type="ECO:0000313" key="4">
    <source>
        <dbReference type="Proteomes" id="UP000799767"/>
    </source>
</evidence>
<dbReference type="Pfam" id="PF10494">
    <property type="entry name" value="Stk19"/>
    <property type="match status" value="1"/>
</dbReference>
<dbReference type="EMBL" id="MU001639">
    <property type="protein sequence ID" value="KAF2480563.1"/>
    <property type="molecule type" value="Genomic_DNA"/>
</dbReference>
<feature type="region of interest" description="Disordered" evidence="2">
    <location>
        <begin position="1"/>
        <end position="51"/>
    </location>
</feature>
<dbReference type="GeneID" id="54475346"/>
<dbReference type="PANTHER" id="PTHR15243">
    <property type="entry name" value="SERINE/THREONINE-PROTEIN KINASE 19"/>
    <property type="match status" value="1"/>
</dbReference>
<keyword evidence="3" id="KW-0418">Kinase</keyword>
<dbReference type="RefSeq" id="XP_033587133.1">
    <property type="nucleotide sequence ID" value="XM_033734344.1"/>
</dbReference>
<dbReference type="InterPro" id="IPR018865">
    <property type="entry name" value="STK19-like"/>
</dbReference>
<name>A0A6A6PM68_9PEZI</name>
<evidence type="ECO:0000256" key="1">
    <source>
        <dbReference type="ARBA" id="ARBA00093458"/>
    </source>
</evidence>
<dbReference type="GO" id="GO:0016301">
    <property type="term" value="F:kinase activity"/>
    <property type="evidence" value="ECO:0007669"/>
    <property type="project" value="UniProtKB-KW"/>
</dbReference>
<dbReference type="OrthoDB" id="3980126at2759"/>
<proteinExistence type="inferred from homology"/>
<dbReference type="PANTHER" id="PTHR15243:SF0">
    <property type="entry name" value="SERINE_THREONINE-PROTEIN KINASE 19"/>
    <property type="match status" value="1"/>
</dbReference>
<keyword evidence="3" id="KW-0808">Transferase</keyword>
<dbReference type="GO" id="GO:0046579">
    <property type="term" value="P:positive regulation of Ras protein signal transduction"/>
    <property type="evidence" value="ECO:0007669"/>
    <property type="project" value="TreeGrafter"/>
</dbReference>
<evidence type="ECO:0000313" key="3">
    <source>
        <dbReference type="EMBL" id="KAF2480563.1"/>
    </source>
</evidence>
<reference evidence="3" key="1">
    <citation type="journal article" date="2020" name="Stud. Mycol.">
        <title>101 Dothideomycetes genomes: a test case for predicting lifestyles and emergence of pathogens.</title>
        <authorList>
            <person name="Haridas S."/>
            <person name="Albert R."/>
            <person name="Binder M."/>
            <person name="Bloem J."/>
            <person name="Labutti K."/>
            <person name="Salamov A."/>
            <person name="Andreopoulos B."/>
            <person name="Baker S."/>
            <person name="Barry K."/>
            <person name="Bills G."/>
            <person name="Bluhm B."/>
            <person name="Cannon C."/>
            <person name="Castanera R."/>
            <person name="Culley D."/>
            <person name="Daum C."/>
            <person name="Ezra D."/>
            <person name="Gonzalez J."/>
            <person name="Henrissat B."/>
            <person name="Kuo A."/>
            <person name="Liang C."/>
            <person name="Lipzen A."/>
            <person name="Lutzoni F."/>
            <person name="Magnuson J."/>
            <person name="Mondo S."/>
            <person name="Nolan M."/>
            <person name="Ohm R."/>
            <person name="Pangilinan J."/>
            <person name="Park H.-J."/>
            <person name="Ramirez L."/>
            <person name="Alfaro M."/>
            <person name="Sun H."/>
            <person name="Tritt A."/>
            <person name="Yoshinaga Y."/>
            <person name="Zwiers L.-H."/>
            <person name="Turgeon B."/>
            <person name="Goodwin S."/>
            <person name="Spatafora J."/>
            <person name="Crous P."/>
            <person name="Grigoriev I."/>
        </authorList>
    </citation>
    <scope>NUCLEOTIDE SEQUENCE</scope>
    <source>
        <strain evidence="3">CBS 113389</strain>
    </source>
</reference>
<evidence type="ECO:0000256" key="2">
    <source>
        <dbReference type="SAM" id="MobiDB-lite"/>
    </source>
</evidence>
<keyword evidence="4" id="KW-1185">Reference proteome</keyword>
<feature type="compositionally biased region" description="Polar residues" evidence="2">
    <location>
        <begin position="12"/>
        <end position="21"/>
    </location>
</feature>
<dbReference type="AlphaFoldDB" id="A0A6A6PM68"/>
<sequence length="381" mass="40800">MPKSVNPLLLRRSTSSPISPNKRTKSAPKDEDTAQPLDDTGRTPSLAPSGVAQDARTLIRHVHTQMWADIPDRAAGMGSERISEILRFRRALPKIVSVVHLHALSVSTTESERELARLVAMGQVRKVVIPGRGKGGAAVGEGVILVAEWKKSVNECGQLSDELKEKYLRLMDEHPTSAAVPTSSMSDAEVRDLVTAGYFTSPAALVSAGLSNLFASPGSSSLSGLPLSGTRAATGTLAAIGGQGAVHESGGGGSTLATRDNRMPLNKSRQMTFSLPGTGAYLKLLIAARQHLLFLLKQTSPRFREATMEFLKEKWDGNVPNDATSRAKRARGEWTGVLPGKTKKWKEFYGLEFEWVLAECVGSGLVECFETGSVGLGVRGI</sequence>
<organism evidence="3 4">
    <name type="scientific">Neohortaea acidophila</name>
    <dbReference type="NCBI Taxonomy" id="245834"/>
    <lineage>
        <taxon>Eukaryota</taxon>
        <taxon>Fungi</taxon>
        <taxon>Dikarya</taxon>
        <taxon>Ascomycota</taxon>
        <taxon>Pezizomycotina</taxon>
        <taxon>Dothideomycetes</taxon>
        <taxon>Dothideomycetidae</taxon>
        <taxon>Mycosphaerellales</taxon>
        <taxon>Teratosphaeriaceae</taxon>
        <taxon>Neohortaea</taxon>
    </lineage>
</organism>
<comment type="similarity">
    <text evidence="1">Belongs to the STK19 family.</text>
</comment>
<accession>A0A6A6PM68</accession>
<gene>
    <name evidence="3" type="ORF">BDY17DRAFT_302018</name>
</gene>